<dbReference type="AlphaFoldDB" id="A0A167HMB0"/>
<sequence length="78" mass="9098">MMENIKWYYGFIIPIAIAIVMVVPRTLEVLIKFIQTTCFWFVALLSPNSAERVIGLLEKYRNKQISIDKSVFNKIDDT</sequence>
<evidence type="ECO:0000256" key="1">
    <source>
        <dbReference type="SAM" id="Phobius"/>
    </source>
</evidence>
<keyword evidence="1" id="KW-1133">Transmembrane helix</keyword>
<keyword evidence="3" id="KW-1185">Reference proteome</keyword>
<accession>A0A167HMB0</accession>
<dbReference type="RefSeq" id="WP_068592084.1">
    <property type="nucleotide sequence ID" value="NZ_LRXL01000037.1"/>
</dbReference>
<evidence type="ECO:0000313" key="2">
    <source>
        <dbReference type="EMBL" id="OAB78766.1"/>
    </source>
</evidence>
<gene>
    <name evidence="2" type="ORF">ULVI_09295</name>
</gene>
<proteinExistence type="predicted"/>
<organism evidence="2 3">
    <name type="scientific">Cochleicola gelatinilyticus</name>
    <dbReference type="NCBI Taxonomy" id="1763537"/>
    <lineage>
        <taxon>Bacteria</taxon>
        <taxon>Pseudomonadati</taxon>
        <taxon>Bacteroidota</taxon>
        <taxon>Flavobacteriia</taxon>
        <taxon>Flavobacteriales</taxon>
        <taxon>Flavobacteriaceae</taxon>
        <taxon>Cochleicola</taxon>
    </lineage>
</organism>
<keyword evidence="1" id="KW-0472">Membrane</keyword>
<feature type="transmembrane region" description="Helical" evidence="1">
    <location>
        <begin position="7"/>
        <end position="23"/>
    </location>
</feature>
<protein>
    <submittedName>
        <fullName evidence="2">Uncharacterized protein</fullName>
    </submittedName>
</protein>
<comment type="caution">
    <text evidence="2">The sequence shown here is derived from an EMBL/GenBank/DDBJ whole genome shotgun (WGS) entry which is preliminary data.</text>
</comment>
<reference evidence="2 3" key="1">
    <citation type="submission" date="2016-02" db="EMBL/GenBank/DDBJ databases">
        <title>Ulvibacter sp. LPB0005, isolated from Thais luteostoma.</title>
        <authorList>
            <person name="Shin S.-K."/>
            <person name="Yi H."/>
        </authorList>
    </citation>
    <scope>NUCLEOTIDE SEQUENCE [LARGE SCALE GENOMIC DNA]</scope>
    <source>
        <strain evidence="2 3">LPB0005</strain>
    </source>
</reference>
<name>A0A167HMB0_9FLAO</name>
<dbReference type="EMBL" id="LRXL01000037">
    <property type="protein sequence ID" value="OAB78766.1"/>
    <property type="molecule type" value="Genomic_DNA"/>
</dbReference>
<evidence type="ECO:0000313" key="3">
    <source>
        <dbReference type="Proteomes" id="UP000077013"/>
    </source>
</evidence>
<keyword evidence="1" id="KW-0812">Transmembrane</keyword>
<dbReference type="Proteomes" id="UP000077013">
    <property type="component" value="Unassembled WGS sequence"/>
</dbReference>